<dbReference type="EMBL" id="MLJW01000051">
    <property type="protein sequence ID" value="OIR05286.1"/>
    <property type="molecule type" value="Genomic_DNA"/>
</dbReference>
<evidence type="ECO:0000256" key="1">
    <source>
        <dbReference type="SAM" id="MobiDB-lite"/>
    </source>
</evidence>
<dbReference type="AlphaFoldDB" id="A0A1J5SZ62"/>
<gene>
    <name evidence="2" type="ORF">GALL_125980</name>
</gene>
<feature type="region of interest" description="Disordered" evidence="1">
    <location>
        <begin position="108"/>
        <end position="133"/>
    </location>
</feature>
<organism evidence="2">
    <name type="scientific">mine drainage metagenome</name>
    <dbReference type="NCBI Taxonomy" id="410659"/>
    <lineage>
        <taxon>unclassified sequences</taxon>
        <taxon>metagenomes</taxon>
        <taxon>ecological metagenomes</taxon>
    </lineage>
</organism>
<evidence type="ECO:0000313" key="2">
    <source>
        <dbReference type="EMBL" id="OIR05286.1"/>
    </source>
</evidence>
<evidence type="ECO:0008006" key="3">
    <source>
        <dbReference type="Google" id="ProtNLM"/>
    </source>
</evidence>
<sequence length="133" mass="15212">MTPAETLQHHQQLCDELYQLAVEENRFLKQNQRVPDAPLLERKRQLLERMEQSLSALRTLNISLAEDRSRNQDAASGLDRSAVEKARAKVMQILHIDRENEQLLFRYSLSTGAKPPGAQPPPSQIQRLYGRGP</sequence>
<protein>
    <recommendedName>
        <fullName evidence="3">FlgN protein</fullName>
    </recommendedName>
</protein>
<reference evidence="2" key="1">
    <citation type="submission" date="2016-10" db="EMBL/GenBank/DDBJ databases">
        <title>Sequence of Gallionella enrichment culture.</title>
        <authorList>
            <person name="Poehlein A."/>
            <person name="Muehling M."/>
            <person name="Daniel R."/>
        </authorList>
    </citation>
    <scope>NUCLEOTIDE SEQUENCE</scope>
</reference>
<proteinExistence type="predicted"/>
<name>A0A1J5SZ62_9ZZZZ</name>
<comment type="caution">
    <text evidence="2">The sequence shown here is derived from an EMBL/GenBank/DDBJ whole genome shotgun (WGS) entry which is preliminary data.</text>
</comment>
<accession>A0A1J5SZ62</accession>